<dbReference type="VEuPathDB" id="FungiDB:BCV72DRAFT_227114"/>
<dbReference type="OrthoDB" id="2282120at2759"/>
<name>A0A1X0R550_RHIZD</name>
<protein>
    <submittedName>
        <fullName evidence="1">Uncharacterized protein</fullName>
    </submittedName>
</protein>
<proteinExistence type="predicted"/>
<accession>A0A1X0R550</accession>
<dbReference type="EMBL" id="KV921909">
    <property type="protein sequence ID" value="ORE07122.1"/>
    <property type="molecule type" value="Genomic_DNA"/>
</dbReference>
<organism evidence="1">
    <name type="scientific">Rhizopus microsporus var. microsporus</name>
    <dbReference type="NCBI Taxonomy" id="86635"/>
    <lineage>
        <taxon>Eukaryota</taxon>
        <taxon>Fungi</taxon>
        <taxon>Fungi incertae sedis</taxon>
        <taxon>Mucoromycota</taxon>
        <taxon>Mucoromycotina</taxon>
        <taxon>Mucoromycetes</taxon>
        <taxon>Mucorales</taxon>
        <taxon>Mucorineae</taxon>
        <taxon>Rhizopodaceae</taxon>
        <taxon>Rhizopus</taxon>
    </lineage>
</organism>
<sequence length="117" mass="13509">MTMSELNIIPLEKKEMITINKKIKSMYDDAHKDAMNKALKPEDMDKRLLLTTLFVCPKSINIIEQYLVPIARLLESIISCTKSMEMAMDHNTIMNVEGAQFNSIEELALHKSIYYIK</sequence>
<dbReference type="Proteomes" id="UP000242414">
    <property type="component" value="Unassembled WGS sequence"/>
</dbReference>
<reference evidence="1" key="1">
    <citation type="journal article" date="2016" name="Proc. Natl. Acad. Sci. U.S.A.">
        <title>Lipid metabolic changes in an early divergent fungus govern the establishment of a mutualistic symbiosis with endobacteria.</title>
        <authorList>
            <person name="Lastovetsky O.A."/>
            <person name="Gaspar M.L."/>
            <person name="Mondo S.J."/>
            <person name="LaButti K.M."/>
            <person name="Sandor L."/>
            <person name="Grigoriev I.V."/>
            <person name="Henry S.A."/>
            <person name="Pawlowska T.E."/>
        </authorList>
    </citation>
    <scope>NUCLEOTIDE SEQUENCE [LARGE SCALE GENOMIC DNA]</scope>
    <source>
        <strain evidence="1">ATCC 52814</strain>
    </source>
</reference>
<evidence type="ECO:0000313" key="1">
    <source>
        <dbReference type="EMBL" id="ORE07122.1"/>
    </source>
</evidence>
<dbReference type="AlphaFoldDB" id="A0A1X0R550"/>
<gene>
    <name evidence="1" type="ORF">BCV72DRAFT_227114</name>
</gene>